<dbReference type="Gene3D" id="3.60.20.10">
    <property type="entry name" value="Glutamine Phosphoribosylpyrophosphate, subunit 1, domain 1"/>
    <property type="match status" value="1"/>
</dbReference>
<comment type="similarity">
    <text evidence="2 7 8">In the C-terminal section; belongs to the purine/pyrimidine phosphoribosyltransferase family.</text>
</comment>
<keyword evidence="7" id="KW-0479">Metal-binding</keyword>
<keyword evidence="3 7" id="KW-0328">Glycosyltransferase</keyword>
<feature type="binding site" evidence="7">
    <location>
        <position position="359"/>
    </location>
    <ligand>
        <name>Mg(2+)</name>
        <dbReference type="ChEBI" id="CHEBI:18420"/>
    </ligand>
</feature>
<feature type="binding site" evidence="7">
    <location>
        <position position="396"/>
    </location>
    <ligand>
        <name>[4Fe-4S] cluster</name>
        <dbReference type="ChEBI" id="CHEBI:49883"/>
    </ligand>
</feature>
<keyword evidence="7" id="KW-0408">Iron</keyword>
<dbReference type="EC" id="2.4.2.14" evidence="7"/>
<comment type="function">
    <text evidence="7">Catalyzes the formation of phosphoribosylamine from phosphoribosylpyrophosphate (PRPP) and glutamine.</text>
</comment>
<dbReference type="InterPro" id="IPR017932">
    <property type="entry name" value="GATase_2_dom"/>
</dbReference>
<proteinExistence type="inferred from homology"/>
<feature type="binding site" evidence="7">
    <location>
        <position position="250"/>
    </location>
    <ligand>
        <name>[4Fe-4S] cluster</name>
        <dbReference type="ChEBI" id="CHEBI:49883"/>
    </ligand>
</feature>
<comment type="cofactor">
    <cofactor evidence="7">
        <name>[4Fe-4S] cluster</name>
        <dbReference type="ChEBI" id="CHEBI:49883"/>
    </cofactor>
    <text evidence="7">Binds 1 [4Fe-4S] cluster per subunit.</text>
</comment>
<dbReference type="InterPro" id="IPR029055">
    <property type="entry name" value="Ntn_hydrolases_N"/>
</dbReference>
<protein>
    <recommendedName>
        <fullName evidence="7">Amidophosphoribosyltransferase</fullName>
        <shortName evidence="7">ATase</shortName>
        <ecNumber evidence="7">2.4.2.14</ecNumber>
    </recommendedName>
    <alternativeName>
        <fullName evidence="7">Glutamine phosphoribosylpyrophosphate amidotransferase</fullName>
        <shortName evidence="7">GPATase</shortName>
    </alternativeName>
</protein>
<dbReference type="PIRSF" id="PIRSF000485">
    <property type="entry name" value="Amd_phspho_trans"/>
    <property type="match status" value="1"/>
</dbReference>
<comment type="pathway">
    <text evidence="1 7 8">Purine metabolism; IMP biosynthesis via de novo pathway; N(1)-(5-phospho-D-ribosyl)glycinamide from 5-phospho-alpha-D-ribose 1-diphosphate: step 1/2.</text>
</comment>
<organism evidence="10 11">
    <name type="scientific">Laceyella putida</name>
    <dbReference type="NCBI Taxonomy" id="110101"/>
    <lineage>
        <taxon>Bacteria</taxon>
        <taxon>Bacillati</taxon>
        <taxon>Bacillota</taxon>
        <taxon>Bacilli</taxon>
        <taxon>Bacillales</taxon>
        <taxon>Thermoactinomycetaceae</taxon>
        <taxon>Laceyella</taxon>
    </lineage>
</organism>
<keyword evidence="6 7" id="KW-0315">Glutamine amidotransferase</keyword>
<dbReference type="PANTHER" id="PTHR11907">
    <property type="entry name" value="AMIDOPHOSPHORIBOSYLTRANSFERASE"/>
    <property type="match status" value="1"/>
</dbReference>
<dbReference type="InterPro" id="IPR029057">
    <property type="entry name" value="PRTase-like"/>
</dbReference>
<dbReference type="Gene3D" id="3.40.50.2020">
    <property type="match status" value="1"/>
</dbReference>
<evidence type="ECO:0000256" key="6">
    <source>
        <dbReference type="ARBA" id="ARBA00022962"/>
    </source>
</evidence>
<keyword evidence="11" id="KW-1185">Reference proteome</keyword>
<evidence type="ECO:0000256" key="4">
    <source>
        <dbReference type="ARBA" id="ARBA00022679"/>
    </source>
</evidence>
<keyword evidence="5 7" id="KW-0658">Purine biosynthesis</keyword>
<evidence type="ECO:0000256" key="3">
    <source>
        <dbReference type="ARBA" id="ARBA00022676"/>
    </source>
</evidence>
<dbReference type="InterPro" id="IPR000836">
    <property type="entry name" value="PRTase_dom"/>
</dbReference>
<feature type="binding site" evidence="7">
    <location>
        <position position="360"/>
    </location>
    <ligand>
        <name>Mg(2+)</name>
        <dbReference type="ChEBI" id="CHEBI:18420"/>
    </ligand>
</feature>
<gene>
    <name evidence="7 10" type="primary">purF</name>
    <name evidence="10" type="ORF">ACFQNG_06270</name>
</gene>
<evidence type="ECO:0000259" key="9">
    <source>
        <dbReference type="PROSITE" id="PS51278"/>
    </source>
</evidence>
<dbReference type="EMBL" id="JBHTBW010000017">
    <property type="protein sequence ID" value="MFC7440753.1"/>
    <property type="molecule type" value="Genomic_DNA"/>
</dbReference>
<feature type="binding site" evidence="7">
    <location>
        <position position="297"/>
    </location>
    <ligand>
        <name>Mg(2+)</name>
        <dbReference type="ChEBI" id="CHEBI:18420"/>
    </ligand>
</feature>
<reference evidence="11" key="1">
    <citation type="journal article" date="2019" name="Int. J. Syst. Evol. Microbiol.">
        <title>The Global Catalogue of Microorganisms (GCM) 10K type strain sequencing project: providing services to taxonomists for standard genome sequencing and annotation.</title>
        <authorList>
            <consortium name="The Broad Institute Genomics Platform"/>
            <consortium name="The Broad Institute Genome Sequencing Center for Infectious Disease"/>
            <person name="Wu L."/>
            <person name="Ma J."/>
        </authorList>
    </citation>
    <scope>NUCLEOTIDE SEQUENCE [LARGE SCALE GENOMIC DNA]</scope>
    <source>
        <strain evidence="11">CGMCC 1.12942</strain>
    </source>
</reference>
<evidence type="ECO:0000256" key="7">
    <source>
        <dbReference type="HAMAP-Rule" id="MF_01931"/>
    </source>
</evidence>
<keyword evidence="7" id="KW-0460">Magnesium</keyword>
<dbReference type="HAMAP" id="MF_01931">
    <property type="entry name" value="PurF"/>
    <property type="match status" value="1"/>
</dbReference>
<name>A0ABW2RIL6_9BACL</name>
<evidence type="ECO:0000313" key="11">
    <source>
        <dbReference type="Proteomes" id="UP001596500"/>
    </source>
</evidence>
<comment type="cofactor">
    <cofactor evidence="7">
        <name>Mg(2+)</name>
        <dbReference type="ChEBI" id="CHEBI:18420"/>
    </cofactor>
    <text evidence="7">Binds 1 Mg(2+) ion per subunit.</text>
</comment>
<comment type="catalytic activity">
    <reaction evidence="7 8">
        <text>5-phospho-beta-D-ribosylamine + L-glutamate + diphosphate = 5-phospho-alpha-D-ribose 1-diphosphate + L-glutamine + H2O</text>
        <dbReference type="Rhea" id="RHEA:14905"/>
        <dbReference type="ChEBI" id="CHEBI:15377"/>
        <dbReference type="ChEBI" id="CHEBI:29985"/>
        <dbReference type="ChEBI" id="CHEBI:33019"/>
        <dbReference type="ChEBI" id="CHEBI:58017"/>
        <dbReference type="ChEBI" id="CHEBI:58359"/>
        <dbReference type="ChEBI" id="CHEBI:58681"/>
        <dbReference type="EC" id="2.4.2.14"/>
    </reaction>
</comment>
<dbReference type="GO" id="GO:0004044">
    <property type="term" value="F:amidophosphoribosyltransferase activity"/>
    <property type="evidence" value="ECO:0007669"/>
    <property type="project" value="UniProtKB-EC"/>
</dbReference>
<keyword evidence="7" id="KW-0411">Iron-sulfur</keyword>
<dbReference type="SUPFAM" id="SSF56235">
    <property type="entry name" value="N-terminal nucleophile aminohydrolases (Ntn hydrolases)"/>
    <property type="match status" value="1"/>
</dbReference>
<feature type="binding site" evidence="7">
    <location>
        <position position="454"/>
    </location>
    <ligand>
        <name>[4Fe-4S] cluster</name>
        <dbReference type="ChEBI" id="CHEBI:49883"/>
    </ligand>
</feature>
<dbReference type="CDD" id="cd06223">
    <property type="entry name" value="PRTases_typeI"/>
    <property type="match status" value="1"/>
</dbReference>
<dbReference type="InterPro" id="IPR035584">
    <property type="entry name" value="PurF_N"/>
</dbReference>
<dbReference type="SUPFAM" id="SSF53271">
    <property type="entry name" value="PRTase-like"/>
    <property type="match status" value="1"/>
</dbReference>
<accession>A0ABW2RIL6</accession>
<dbReference type="InterPro" id="IPR005854">
    <property type="entry name" value="PurF"/>
</dbReference>
<comment type="caution">
    <text evidence="10">The sequence shown here is derived from an EMBL/GenBank/DDBJ whole genome shotgun (WGS) entry which is preliminary data.</text>
</comment>
<dbReference type="RefSeq" id="WP_379864035.1">
    <property type="nucleotide sequence ID" value="NZ_JBHTBW010000017.1"/>
</dbReference>
<dbReference type="CDD" id="cd00715">
    <property type="entry name" value="GPATase_N"/>
    <property type="match status" value="1"/>
</dbReference>
<dbReference type="Proteomes" id="UP001596500">
    <property type="component" value="Unassembled WGS sequence"/>
</dbReference>
<keyword evidence="7" id="KW-0004">4Fe-4S</keyword>
<evidence type="ECO:0000313" key="10">
    <source>
        <dbReference type="EMBL" id="MFC7440753.1"/>
    </source>
</evidence>
<dbReference type="PROSITE" id="PS51278">
    <property type="entry name" value="GATASE_TYPE_2"/>
    <property type="match status" value="1"/>
</dbReference>
<evidence type="ECO:0000256" key="2">
    <source>
        <dbReference type="ARBA" id="ARBA00010138"/>
    </source>
</evidence>
<sequence>MRDESIFDLDELNEECGVFGIIGHADAAQLTYYGLHALQHRGQESAGIVTTDGTKFSVGRGTGLVTEVFNNNNIKQLHGATGIGHVRYSTTGGTGLANAQPLVFNYAKGELAIATNGNLVNAKKLRRELEESGSIFQTTTDTEVIAHLIARSAAPNLESAVKEALNCVVGAYALLIMTNDSLIVAQDPHGLRPLSMAKMGEATVFSSETCAFDVIGAEFVRDIEPGEMLIFDASGIRTTTFAPKAERAICSFEHVYFARPDSNVGGINVHAARKRMGRILAEEAPVEADVVTGVPDSSISAAIGFAEATGIPYELGLIKNRYVGRTFIQPSQELREQGVKMKLSAVRGVVSGKRVVMVDDSIVRGTTSRRIINMLREAGATEVHVRISSPPVKNPCFYGIDTPDRDQLIAANKTVEEIRQEIGADTLSFISVEGMLNAIGRPPGERNRGHCIACFTGAYPTVIEDELVLEGAKK</sequence>
<evidence type="ECO:0000256" key="8">
    <source>
        <dbReference type="PIRNR" id="PIRNR000485"/>
    </source>
</evidence>
<feature type="domain" description="Glutamine amidotransferase type-2" evidence="9">
    <location>
        <begin position="16"/>
        <end position="234"/>
    </location>
</feature>
<evidence type="ECO:0000256" key="5">
    <source>
        <dbReference type="ARBA" id="ARBA00022755"/>
    </source>
</evidence>
<dbReference type="Pfam" id="PF13522">
    <property type="entry name" value="GATase_6"/>
    <property type="match status" value="1"/>
</dbReference>
<dbReference type="NCBIfam" id="TIGR01134">
    <property type="entry name" value="purF"/>
    <property type="match status" value="1"/>
</dbReference>
<keyword evidence="4 7" id="KW-0808">Transferase</keyword>
<feature type="binding site" evidence="7">
    <location>
        <position position="451"/>
    </location>
    <ligand>
        <name>[4Fe-4S] cluster</name>
        <dbReference type="ChEBI" id="CHEBI:49883"/>
    </ligand>
</feature>
<evidence type="ECO:0000256" key="1">
    <source>
        <dbReference type="ARBA" id="ARBA00005209"/>
    </source>
</evidence>
<feature type="active site" description="Nucleophile" evidence="7">
    <location>
        <position position="16"/>
    </location>
</feature>